<gene>
    <name evidence="4" type="ORF">PGTUg99_016432</name>
</gene>
<dbReference type="PANTHER" id="PTHR33096:SF1">
    <property type="entry name" value="CXC1-LIKE CYSTEINE CLUSTER ASSOCIATED WITH KDZ TRANSPOSASES DOMAIN-CONTAINING PROTEIN"/>
    <property type="match status" value="1"/>
</dbReference>
<name>A0A5B0MSP1_PUCGR</name>
<sequence length="988" mass="112950">MPSVFRERRTSYQPRIAPFEDRIQEFERLERFASGQGRQQRFNPGIIAAHRELQSDLNQAEDDTDNLVDTENSLQAEHFNTGDHNPDPLDHDQFNSNEPDELLDYVRRYHTQANQTEAHRRQQENWAKVMPILHGAYLLLKTETANWTTPEWGKDMSELLCDCEESSCHYRTVDLIDLNKQKRAQIRFCKCIPDLLHLLAQGYLGCSPVAPQTAFSFNLLGFHNHLWQWCTVGNLPFMNTMQAWLEERSNPLLTASGKKRDLRRSFTIAVDIYRALLNRSNDIFKDVMHLSGQDILAKESCPACFGPTTDGAASHPLIICLDGNFQHRHHFAASKNYLSLITPSKFIHPDDIQQMNNKILDQEDLHRVRKTADRCADAHKAADDKRSASTWKACDDTGLMGSCCRHDAAIYLANITGGGEKRKYPLSIINQILQDVDSEREVRILYDIGCTMKKFIGLRHMFPEAEDQLHFGTSVFHSYVHNWKCQLEFSPRFNTGWGLSDGEGLERLWSYLSPLVSPLRYATRNHRLGSLQHKVEFHNKRSISSLVGWIKHKYQMADNKGEAARAQLAELATVQNVFSNDQSNYNHQFFESQWQDQRSFQENHTNAETEERERLAVYLDRQATLEKLRRRINQIATHQSNPGTYDSIMESLLEISEAHEHEQTLVEVDFTSFPAALVESNSEEQNARLLVWHAKSKLYSHAVELHAERQPLYRGTHIGTTLSTRILAAIERRKGPITASVNKFNGYRSNYLTRFAPDQLNLPENQPLTYHTFTNLSLDSPFWQDVYLFHSQAPWAKNADVRAGIQAVLTIDRSDEEKAIIEKEFKCAILWAVELHASIHAKLGDIDQKLLEQEANLDEDMGSEPAITSIDLGECEECDKMVLVKSILNEELSKHESLVQSWATDVLELWKTLYGSTPLDYRWSSLVNSLPSSRIHPTDYEGIVVNPDAVPGISNNDEDTSSNVDGEETTTGNFLNLLNITDENLATT</sequence>
<feature type="coiled-coil region" evidence="1">
    <location>
        <begin position="50"/>
        <end position="77"/>
    </location>
</feature>
<dbReference type="PANTHER" id="PTHR33096">
    <property type="entry name" value="CXC2 DOMAIN-CONTAINING PROTEIN"/>
    <property type="match status" value="1"/>
</dbReference>
<accession>A0A5B0MSP1</accession>
<protein>
    <recommendedName>
        <fullName evidence="3">CxC1-like cysteine cluster associated with KDZ transposases domain-containing protein</fullName>
    </recommendedName>
</protein>
<evidence type="ECO:0000259" key="3">
    <source>
        <dbReference type="Pfam" id="PF18802"/>
    </source>
</evidence>
<evidence type="ECO:0000256" key="2">
    <source>
        <dbReference type="SAM" id="MobiDB-lite"/>
    </source>
</evidence>
<dbReference type="InterPro" id="IPR040521">
    <property type="entry name" value="KDZ"/>
</dbReference>
<dbReference type="AlphaFoldDB" id="A0A5B0MSP1"/>
<proteinExistence type="predicted"/>
<evidence type="ECO:0000313" key="5">
    <source>
        <dbReference type="Proteomes" id="UP000325313"/>
    </source>
</evidence>
<feature type="domain" description="CxC1-like cysteine cluster associated with KDZ transposases" evidence="3">
    <location>
        <begin position="146"/>
        <end position="250"/>
    </location>
</feature>
<evidence type="ECO:0000313" key="4">
    <source>
        <dbReference type="EMBL" id="KAA1078889.1"/>
    </source>
</evidence>
<evidence type="ECO:0000256" key="1">
    <source>
        <dbReference type="SAM" id="Coils"/>
    </source>
</evidence>
<comment type="caution">
    <text evidence="4">The sequence shown here is derived from an EMBL/GenBank/DDBJ whole genome shotgun (WGS) entry which is preliminary data.</text>
</comment>
<feature type="region of interest" description="Disordered" evidence="2">
    <location>
        <begin position="948"/>
        <end position="970"/>
    </location>
</feature>
<dbReference type="Pfam" id="PF18758">
    <property type="entry name" value="KDZ"/>
    <property type="match status" value="1"/>
</dbReference>
<feature type="compositionally biased region" description="Acidic residues" evidence="2">
    <location>
        <begin position="956"/>
        <end position="968"/>
    </location>
</feature>
<keyword evidence="1" id="KW-0175">Coiled coil</keyword>
<dbReference type="Pfam" id="PF18802">
    <property type="entry name" value="CxC1"/>
    <property type="match status" value="1"/>
</dbReference>
<dbReference type="EMBL" id="VDEP01000446">
    <property type="protein sequence ID" value="KAA1078889.1"/>
    <property type="molecule type" value="Genomic_DNA"/>
</dbReference>
<reference evidence="4 5" key="1">
    <citation type="submission" date="2019-05" db="EMBL/GenBank/DDBJ databases">
        <title>Emergence of the Ug99 lineage of the wheat stem rust pathogen through somatic hybridization.</title>
        <authorList>
            <person name="Li F."/>
            <person name="Upadhyaya N.M."/>
            <person name="Sperschneider J."/>
            <person name="Matny O."/>
            <person name="Nguyen-Phuc H."/>
            <person name="Mago R."/>
            <person name="Raley C."/>
            <person name="Miller M.E."/>
            <person name="Silverstein K.A.T."/>
            <person name="Henningsen E."/>
            <person name="Hirsch C.D."/>
            <person name="Visser B."/>
            <person name="Pretorius Z.A."/>
            <person name="Steffenson B.J."/>
            <person name="Schwessinger B."/>
            <person name="Dodds P.N."/>
            <person name="Figueroa M."/>
        </authorList>
    </citation>
    <scope>NUCLEOTIDE SEQUENCE [LARGE SCALE GENOMIC DNA]</scope>
    <source>
        <strain evidence="4 5">Ug99</strain>
    </source>
</reference>
<dbReference type="InterPro" id="IPR041320">
    <property type="entry name" value="CxC1"/>
</dbReference>
<dbReference type="Proteomes" id="UP000325313">
    <property type="component" value="Unassembled WGS sequence"/>
</dbReference>
<organism evidence="4 5">
    <name type="scientific">Puccinia graminis f. sp. tritici</name>
    <dbReference type="NCBI Taxonomy" id="56615"/>
    <lineage>
        <taxon>Eukaryota</taxon>
        <taxon>Fungi</taxon>
        <taxon>Dikarya</taxon>
        <taxon>Basidiomycota</taxon>
        <taxon>Pucciniomycotina</taxon>
        <taxon>Pucciniomycetes</taxon>
        <taxon>Pucciniales</taxon>
        <taxon>Pucciniaceae</taxon>
        <taxon>Puccinia</taxon>
    </lineage>
</organism>